<evidence type="ECO:0000313" key="1">
    <source>
        <dbReference type="EMBL" id="ASK37087.1"/>
    </source>
</evidence>
<dbReference type="Proteomes" id="UP000259497">
    <property type="component" value="Unassembled WGS sequence"/>
</dbReference>
<geneLocation type="plasmid" evidence="1">
    <name>p11219-CTXM</name>
</geneLocation>
<evidence type="ECO:0000313" key="2">
    <source>
        <dbReference type="EMBL" id="SVS28753.1"/>
    </source>
</evidence>
<reference evidence="1" key="1">
    <citation type="submission" date="2017-05" db="EMBL/GenBank/DDBJ databases">
        <title>Complete sequence of plasmid p11219-CTXM.</title>
        <authorList>
            <person name="Wang S."/>
            <person name="Zhou D."/>
        </authorList>
    </citation>
    <scope>NUCLEOTIDE SEQUENCE</scope>
    <source>
        <strain evidence="1">11219</strain>
        <plasmid evidence="1">p11219-CTXM</plasmid>
    </source>
</reference>
<protein>
    <submittedName>
        <fullName evidence="1">Uncharacterized protein</fullName>
    </submittedName>
</protein>
<accession>A0A220SUK6</accession>
<organism evidence="1">
    <name type="scientific">Klebsiella pneumoniae</name>
    <dbReference type="NCBI Taxonomy" id="573"/>
    <lineage>
        <taxon>Bacteria</taxon>
        <taxon>Pseudomonadati</taxon>
        <taxon>Pseudomonadota</taxon>
        <taxon>Gammaproteobacteria</taxon>
        <taxon>Enterobacterales</taxon>
        <taxon>Enterobacteriaceae</taxon>
        <taxon>Klebsiella/Raoultella group</taxon>
        <taxon>Klebsiella</taxon>
        <taxon>Klebsiella pneumoniae complex</taxon>
    </lineage>
</organism>
<proteinExistence type="predicted"/>
<evidence type="ECO:0000313" key="3">
    <source>
        <dbReference type="Proteomes" id="UP000259497"/>
    </source>
</evidence>
<dbReference type="EMBL" id="UIXM01000019">
    <property type="protein sequence ID" value="SVS28753.1"/>
    <property type="molecule type" value="Genomic_DNA"/>
</dbReference>
<dbReference type="EMBL" id="MF133442">
    <property type="protein sequence ID" value="ASK37087.1"/>
    <property type="molecule type" value="Genomic_DNA"/>
</dbReference>
<name>A0A220SUK6_KLEPN</name>
<sequence>MHNALNASRSIQTIRDCTSVIETHVLAQHKIEVRKLNNDAVDLKDTRFIITFKNDVEKPCASVKPLAEAIFLNGRVRFVVKPDKQYPEFLRHLKEFSEVIEHSIRRFVLGHGSISSHVKADRSATKWLLH</sequence>
<reference evidence="2 3" key="2">
    <citation type="submission" date="2018-08" db="EMBL/GenBank/DDBJ databases">
        <authorList>
            <consortium name="Pathogen Informatics"/>
        </authorList>
    </citation>
    <scope>NUCLEOTIDE SEQUENCE [LARGE SCALE GENOMIC DNA]</scope>
    <source>
        <strain evidence="2 3">EuSCAPE_GR114</strain>
    </source>
</reference>
<dbReference type="AlphaFoldDB" id="A0A220SUK6"/>
<dbReference type="RefSeq" id="WP_072651245.1">
    <property type="nucleotide sequence ID" value="NZ_CABWPC010000027.1"/>
</dbReference>
<keyword evidence="1" id="KW-0614">Plasmid</keyword>
<gene>
    <name evidence="2" type="ORF">SAMEA3649733_04503</name>
</gene>